<dbReference type="RefSeq" id="WP_093620868.1">
    <property type="nucleotide sequence ID" value="NZ_BOMT01000090.1"/>
</dbReference>
<evidence type="ECO:0000259" key="12">
    <source>
        <dbReference type="Pfam" id="PF10099"/>
    </source>
</evidence>
<dbReference type="EMBL" id="FONV01000018">
    <property type="protein sequence ID" value="SFF69353.1"/>
    <property type="molecule type" value="Genomic_DNA"/>
</dbReference>
<dbReference type="InterPro" id="IPR027383">
    <property type="entry name" value="Znf_put"/>
</dbReference>
<comment type="subcellular location">
    <subcellularLocation>
        <location evidence="2">Cell membrane</location>
    </subcellularLocation>
    <subcellularLocation>
        <location evidence="1">Membrane</location>
        <topology evidence="1">Single-pass membrane protein</topology>
    </subcellularLocation>
</comment>
<evidence type="ECO:0000256" key="6">
    <source>
        <dbReference type="ARBA" id="ARBA00023015"/>
    </source>
</evidence>
<gene>
    <name evidence="14" type="ORF">SAMN05421541_11848</name>
</gene>
<dbReference type="Pfam" id="PF10099">
    <property type="entry name" value="RskA_C"/>
    <property type="match status" value="1"/>
</dbReference>
<dbReference type="Gene3D" id="1.10.10.1320">
    <property type="entry name" value="Anti-sigma factor, zinc-finger domain"/>
    <property type="match status" value="1"/>
</dbReference>
<feature type="domain" description="Anti-sigma K factor RskA C-terminal" evidence="12">
    <location>
        <begin position="104"/>
        <end position="246"/>
    </location>
</feature>
<reference evidence="14 15" key="1">
    <citation type="submission" date="2016-10" db="EMBL/GenBank/DDBJ databases">
        <authorList>
            <person name="de Groot N.N."/>
        </authorList>
    </citation>
    <scope>NUCLEOTIDE SEQUENCE [LARGE SCALE GENOMIC DNA]</scope>
    <source>
        <strain evidence="14 15">DSM 43019</strain>
    </source>
</reference>
<name>A0A1I2KS40_9ACTN</name>
<proteinExistence type="predicted"/>
<dbReference type="InterPro" id="IPR041916">
    <property type="entry name" value="Anti_sigma_zinc_sf"/>
</dbReference>
<keyword evidence="14" id="KW-0479">Metal-binding</keyword>
<evidence type="ECO:0000256" key="1">
    <source>
        <dbReference type="ARBA" id="ARBA00004167"/>
    </source>
</evidence>
<dbReference type="GO" id="GO:0005886">
    <property type="term" value="C:plasma membrane"/>
    <property type="evidence" value="ECO:0007669"/>
    <property type="project" value="UniProtKB-SubCell"/>
</dbReference>
<dbReference type="InterPro" id="IPR051474">
    <property type="entry name" value="Anti-sigma-K/W_factor"/>
</dbReference>
<evidence type="ECO:0000256" key="5">
    <source>
        <dbReference type="ARBA" id="ARBA00022989"/>
    </source>
</evidence>
<organism evidence="14 15">
    <name type="scientific">Actinoplanes philippinensis</name>
    <dbReference type="NCBI Taxonomy" id="35752"/>
    <lineage>
        <taxon>Bacteria</taxon>
        <taxon>Bacillati</taxon>
        <taxon>Actinomycetota</taxon>
        <taxon>Actinomycetes</taxon>
        <taxon>Micromonosporales</taxon>
        <taxon>Micromonosporaceae</taxon>
        <taxon>Actinoplanes</taxon>
    </lineage>
</organism>
<keyword evidence="6" id="KW-0805">Transcription regulation</keyword>
<evidence type="ECO:0000313" key="14">
    <source>
        <dbReference type="EMBL" id="SFF69353.1"/>
    </source>
</evidence>
<sequence length="254" mass="26977">MSAPHEKRERNDVHSLIGAYVLDALDDIDRAAFDRHLRDCDVCRLEADELFEVTARLADGAWSVPPPRLRDNVLAEISNTRQLPPAVPPRPRAQDRSRRGLRLVAAAAAVVAAAGAGVAVYQVQDSRVRDAQSRLEAARASEARVRSILGAPDVQTRSGELRSGGRVTVSSSRLQNAGVIMLTADSAPAAGRVYQMWTIQSGAPTSAGALREGQSAAVQVVEGLPAMSNVGITIERAPESPQPTAPLDALVDLA</sequence>
<evidence type="ECO:0000256" key="7">
    <source>
        <dbReference type="ARBA" id="ARBA00023136"/>
    </source>
</evidence>
<evidence type="ECO:0000313" key="15">
    <source>
        <dbReference type="Proteomes" id="UP000199645"/>
    </source>
</evidence>
<dbReference type="GO" id="GO:0008270">
    <property type="term" value="F:zinc ion binding"/>
    <property type="evidence" value="ECO:0007669"/>
    <property type="project" value="UniProtKB-KW"/>
</dbReference>
<dbReference type="InterPro" id="IPR018764">
    <property type="entry name" value="RskA_C"/>
</dbReference>
<evidence type="ECO:0000256" key="10">
    <source>
        <dbReference type="ARBA" id="ARBA00030803"/>
    </source>
</evidence>
<evidence type="ECO:0000256" key="11">
    <source>
        <dbReference type="SAM" id="Phobius"/>
    </source>
</evidence>
<evidence type="ECO:0000256" key="9">
    <source>
        <dbReference type="ARBA" id="ARBA00029829"/>
    </source>
</evidence>
<evidence type="ECO:0000256" key="3">
    <source>
        <dbReference type="ARBA" id="ARBA00022475"/>
    </source>
</evidence>
<dbReference type="OrthoDB" id="153510at2"/>
<keyword evidence="15" id="KW-1185">Reference proteome</keyword>
<keyword evidence="8" id="KW-0804">Transcription</keyword>
<keyword evidence="14" id="KW-0862">Zinc</keyword>
<protein>
    <recommendedName>
        <fullName evidence="10">Regulator of SigK</fullName>
    </recommendedName>
    <alternativeName>
        <fullName evidence="9">Sigma-K anti-sigma factor RskA</fullName>
    </alternativeName>
</protein>
<dbReference type="AlphaFoldDB" id="A0A1I2KS40"/>
<evidence type="ECO:0000256" key="4">
    <source>
        <dbReference type="ARBA" id="ARBA00022692"/>
    </source>
</evidence>
<evidence type="ECO:0000256" key="8">
    <source>
        <dbReference type="ARBA" id="ARBA00023163"/>
    </source>
</evidence>
<accession>A0A1I2KS40</accession>
<feature type="transmembrane region" description="Helical" evidence="11">
    <location>
        <begin position="100"/>
        <end position="121"/>
    </location>
</feature>
<feature type="domain" description="Putative zinc-finger" evidence="13">
    <location>
        <begin position="12"/>
        <end position="44"/>
    </location>
</feature>
<keyword evidence="3" id="KW-1003">Cell membrane</keyword>
<dbReference type="Pfam" id="PF13490">
    <property type="entry name" value="zf-HC2"/>
    <property type="match status" value="1"/>
</dbReference>
<dbReference type="GO" id="GO:0016989">
    <property type="term" value="F:sigma factor antagonist activity"/>
    <property type="evidence" value="ECO:0007669"/>
    <property type="project" value="TreeGrafter"/>
</dbReference>
<dbReference type="PANTHER" id="PTHR37461:SF1">
    <property type="entry name" value="ANTI-SIGMA-K FACTOR RSKA"/>
    <property type="match status" value="1"/>
</dbReference>
<keyword evidence="5 11" id="KW-1133">Transmembrane helix</keyword>
<dbReference type="GO" id="GO:0006417">
    <property type="term" value="P:regulation of translation"/>
    <property type="evidence" value="ECO:0007669"/>
    <property type="project" value="TreeGrafter"/>
</dbReference>
<dbReference type="PANTHER" id="PTHR37461">
    <property type="entry name" value="ANTI-SIGMA-K FACTOR RSKA"/>
    <property type="match status" value="1"/>
</dbReference>
<dbReference type="STRING" id="35752.SAMN05421541_11848"/>
<evidence type="ECO:0000259" key="13">
    <source>
        <dbReference type="Pfam" id="PF13490"/>
    </source>
</evidence>
<dbReference type="Proteomes" id="UP000199645">
    <property type="component" value="Unassembled WGS sequence"/>
</dbReference>
<evidence type="ECO:0000256" key="2">
    <source>
        <dbReference type="ARBA" id="ARBA00004236"/>
    </source>
</evidence>
<keyword evidence="7 11" id="KW-0472">Membrane</keyword>
<keyword evidence="4 11" id="KW-0812">Transmembrane</keyword>
<keyword evidence="14" id="KW-0863">Zinc-finger</keyword>